<evidence type="ECO:0000313" key="2">
    <source>
        <dbReference type="Proteomes" id="UP001374535"/>
    </source>
</evidence>
<dbReference type="AlphaFoldDB" id="A0AAQ3MY01"/>
<dbReference type="EMBL" id="CP144692">
    <property type="protein sequence ID" value="WVY98730.1"/>
    <property type="molecule type" value="Genomic_DNA"/>
</dbReference>
<accession>A0AAQ3MY01</accession>
<keyword evidence="2" id="KW-1185">Reference proteome</keyword>
<sequence length="179" mass="20676">MVKNLGFYKIEEIKKIETIKRCKTFSKTQGGVREQHHRKQPSWAPPNCSRFREEVDDEQAHVLVRSSQRPSRTKLSGLRWCDGGEDVFVIWVIGGVVLRCEIGGLSGLNLHIYDWVFLHDFGQWWFLQWLREAVTEEMIKLKILGSLCLCDERFQIHSCGVSNGLVTVLFMTGWSSGDF</sequence>
<organism evidence="1 2">
    <name type="scientific">Vigna mungo</name>
    <name type="common">Black gram</name>
    <name type="synonym">Phaseolus mungo</name>
    <dbReference type="NCBI Taxonomy" id="3915"/>
    <lineage>
        <taxon>Eukaryota</taxon>
        <taxon>Viridiplantae</taxon>
        <taxon>Streptophyta</taxon>
        <taxon>Embryophyta</taxon>
        <taxon>Tracheophyta</taxon>
        <taxon>Spermatophyta</taxon>
        <taxon>Magnoliopsida</taxon>
        <taxon>eudicotyledons</taxon>
        <taxon>Gunneridae</taxon>
        <taxon>Pentapetalae</taxon>
        <taxon>rosids</taxon>
        <taxon>fabids</taxon>
        <taxon>Fabales</taxon>
        <taxon>Fabaceae</taxon>
        <taxon>Papilionoideae</taxon>
        <taxon>50 kb inversion clade</taxon>
        <taxon>NPAAA clade</taxon>
        <taxon>indigoferoid/millettioid clade</taxon>
        <taxon>Phaseoleae</taxon>
        <taxon>Vigna</taxon>
    </lineage>
</organism>
<name>A0AAQ3MY01_VIGMU</name>
<evidence type="ECO:0000313" key="1">
    <source>
        <dbReference type="EMBL" id="WVY98730.1"/>
    </source>
</evidence>
<gene>
    <name evidence="1" type="ORF">V8G54_030881</name>
</gene>
<dbReference type="Proteomes" id="UP001374535">
    <property type="component" value="Chromosome 9"/>
</dbReference>
<protein>
    <submittedName>
        <fullName evidence="1">Uncharacterized protein</fullName>
    </submittedName>
</protein>
<proteinExistence type="predicted"/>
<reference evidence="1 2" key="1">
    <citation type="journal article" date="2023" name="Life. Sci Alliance">
        <title>Evolutionary insights into 3D genome organization and epigenetic landscape of Vigna mungo.</title>
        <authorList>
            <person name="Junaid A."/>
            <person name="Singh B."/>
            <person name="Bhatia S."/>
        </authorList>
    </citation>
    <scope>NUCLEOTIDE SEQUENCE [LARGE SCALE GENOMIC DNA]</scope>
    <source>
        <strain evidence="1">Urdbean</strain>
    </source>
</reference>